<dbReference type="InterPro" id="IPR015500">
    <property type="entry name" value="Peptidase_S8_subtilisin-rel"/>
</dbReference>
<feature type="active site" description="Charge relay system" evidence="13 14">
    <location>
        <position position="402"/>
    </location>
</feature>
<comment type="subcellular location">
    <subcellularLocation>
        <location evidence="1">Membrane</location>
    </subcellularLocation>
</comment>
<feature type="signal peptide" evidence="17">
    <location>
        <begin position="1"/>
        <end position="16"/>
    </location>
</feature>
<feature type="region of interest" description="Disordered" evidence="15">
    <location>
        <begin position="778"/>
        <end position="901"/>
    </location>
</feature>
<keyword evidence="8" id="KW-0106">Calcium</keyword>
<dbReference type="GO" id="GO:0005802">
    <property type="term" value="C:trans-Golgi network"/>
    <property type="evidence" value="ECO:0007669"/>
    <property type="project" value="TreeGrafter"/>
</dbReference>
<dbReference type="SUPFAM" id="SSF49785">
    <property type="entry name" value="Galactose-binding domain-like"/>
    <property type="match status" value="1"/>
</dbReference>
<dbReference type="PRINTS" id="PR00723">
    <property type="entry name" value="SUBTILISIN"/>
</dbReference>
<dbReference type="EMBL" id="ML122251">
    <property type="protein sequence ID" value="RPD66507.1"/>
    <property type="molecule type" value="Genomic_DNA"/>
</dbReference>
<dbReference type="AlphaFoldDB" id="A0A5C2STS8"/>
<evidence type="ECO:0000256" key="17">
    <source>
        <dbReference type="SAM" id="SignalP"/>
    </source>
</evidence>
<dbReference type="PROSITE" id="PS00138">
    <property type="entry name" value="SUBTILASE_SER"/>
    <property type="match status" value="1"/>
</dbReference>
<evidence type="ECO:0000256" key="6">
    <source>
        <dbReference type="ARBA" id="ARBA00022801"/>
    </source>
</evidence>
<keyword evidence="7 14" id="KW-0720">Serine protease</keyword>
<evidence type="ECO:0000256" key="3">
    <source>
        <dbReference type="ARBA" id="ARBA00022670"/>
    </source>
</evidence>
<dbReference type="PANTHER" id="PTHR42884">
    <property type="entry name" value="PROPROTEIN CONVERTASE SUBTILISIN/KEXIN-RELATED"/>
    <property type="match status" value="1"/>
</dbReference>
<evidence type="ECO:0000256" key="4">
    <source>
        <dbReference type="ARBA" id="ARBA00022692"/>
    </source>
</evidence>
<dbReference type="InterPro" id="IPR036852">
    <property type="entry name" value="Peptidase_S8/S53_dom_sf"/>
</dbReference>
<dbReference type="FunFam" id="2.60.120.260:FF:000026">
    <property type="entry name" value="proprotein convertase subtilisin/kexin type 7"/>
    <property type="match status" value="1"/>
</dbReference>
<feature type="compositionally biased region" description="Acidic residues" evidence="15">
    <location>
        <begin position="813"/>
        <end position="822"/>
    </location>
</feature>
<dbReference type="PROSITE" id="PS51829">
    <property type="entry name" value="P_HOMO_B"/>
    <property type="match status" value="1"/>
</dbReference>
<keyword evidence="4 16" id="KW-0812">Transmembrane</keyword>
<evidence type="ECO:0000256" key="2">
    <source>
        <dbReference type="ARBA" id="ARBA00005325"/>
    </source>
</evidence>
<keyword evidence="20" id="KW-1185">Reference proteome</keyword>
<dbReference type="SUPFAM" id="SSF52743">
    <property type="entry name" value="Subtilisin-like"/>
    <property type="match status" value="1"/>
</dbReference>
<dbReference type="InterPro" id="IPR023828">
    <property type="entry name" value="Peptidase_S8_Ser-AS"/>
</dbReference>
<evidence type="ECO:0000256" key="8">
    <source>
        <dbReference type="ARBA" id="ARBA00022837"/>
    </source>
</evidence>
<evidence type="ECO:0000256" key="13">
    <source>
        <dbReference type="PIRSR" id="PIRSR615500-1"/>
    </source>
</evidence>
<evidence type="ECO:0000256" key="12">
    <source>
        <dbReference type="ARBA" id="ARBA00023180"/>
    </source>
</evidence>
<keyword evidence="5 17" id="KW-0732">Signal</keyword>
<evidence type="ECO:0000256" key="7">
    <source>
        <dbReference type="ARBA" id="ARBA00022825"/>
    </source>
</evidence>
<dbReference type="Pfam" id="PF01483">
    <property type="entry name" value="P_proprotein"/>
    <property type="match status" value="1"/>
</dbReference>
<dbReference type="Gene3D" id="3.40.50.200">
    <property type="entry name" value="Peptidase S8/S53 domain"/>
    <property type="match status" value="1"/>
</dbReference>
<dbReference type="Pfam" id="PF00082">
    <property type="entry name" value="Peptidase_S8"/>
    <property type="match status" value="1"/>
</dbReference>
<evidence type="ECO:0000259" key="18">
    <source>
        <dbReference type="PROSITE" id="PS51829"/>
    </source>
</evidence>
<feature type="chain" id="PRO_5022940703" description="P/Homo B domain-containing protein" evidence="17">
    <location>
        <begin position="17"/>
        <end position="901"/>
    </location>
</feature>
<dbReference type="GO" id="GO:0007323">
    <property type="term" value="P:peptide pheromone maturation"/>
    <property type="evidence" value="ECO:0007669"/>
    <property type="project" value="UniProtKB-ARBA"/>
</dbReference>
<dbReference type="InterPro" id="IPR000209">
    <property type="entry name" value="Peptidase_S8/S53_dom"/>
</dbReference>
<dbReference type="InterPro" id="IPR034182">
    <property type="entry name" value="Kexin/furin"/>
</dbReference>
<feature type="region of interest" description="Disordered" evidence="15">
    <location>
        <begin position="637"/>
        <end position="723"/>
    </location>
</feature>
<protein>
    <recommendedName>
        <fullName evidence="18">P/Homo B domain-containing protein</fullName>
    </recommendedName>
</protein>
<feature type="compositionally biased region" description="Basic and acidic residues" evidence="15">
    <location>
        <begin position="859"/>
        <end position="879"/>
    </location>
</feature>
<dbReference type="GO" id="GO:0000139">
    <property type="term" value="C:Golgi membrane"/>
    <property type="evidence" value="ECO:0007669"/>
    <property type="project" value="TreeGrafter"/>
</dbReference>
<accession>A0A5C2STS8</accession>
<evidence type="ECO:0000256" key="9">
    <source>
        <dbReference type="ARBA" id="ARBA00022989"/>
    </source>
</evidence>
<reference evidence="19" key="1">
    <citation type="journal article" date="2018" name="Genome Biol. Evol.">
        <title>Genomics and development of Lentinus tigrinus, a white-rot wood-decaying mushroom with dimorphic fruiting bodies.</title>
        <authorList>
            <person name="Wu B."/>
            <person name="Xu Z."/>
            <person name="Knudson A."/>
            <person name="Carlson A."/>
            <person name="Chen N."/>
            <person name="Kovaka S."/>
            <person name="LaButti K."/>
            <person name="Lipzen A."/>
            <person name="Pennachio C."/>
            <person name="Riley R."/>
            <person name="Schakwitz W."/>
            <person name="Umezawa K."/>
            <person name="Ohm R.A."/>
            <person name="Grigoriev I.V."/>
            <person name="Nagy L.G."/>
            <person name="Gibbons J."/>
            <person name="Hibbett D."/>
        </authorList>
    </citation>
    <scope>NUCLEOTIDE SEQUENCE [LARGE SCALE GENOMIC DNA]</scope>
    <source>
        <strain evidence="19">ALCF2SS1-6</strain>
    </source>
</reference>
<evidence type="ECO:0000256" key="11">
    <source>
        <dbReference type="ARBA" id="ARBA00023145"/>
    </source>
</evidence>
<sequence>MRLPLTLVLAIQSVLALQPAKRHYNTHNYYVLEHDPLAGASLAECASALGVEVVEQAGELANHWLVRIAKGLQKRDTDPVIRSLEGIRQEARSQHLLRSEDFLRRRRVASAVRHVFPQTLRQRVKRAPPPIRPPPEDVETAAEAALRLGIHDPEFQQQWHLVNDDYPEHMMNVTPIWDMGITGNGVITALVDDGLDYTSDDLAANFYAYGSYDYNDHTDLPTPVLFDDHHGTRCAGQIAAVKNDVCGVGIAYDSKVAGIRILSGPISDIDEAAALNYDYQNTSIYSCSWGPPDDGRSMEGPGYLIKKAMVNGIQQGRGGKGSVFVFASGNGGRSGDQCNFDGYTNSIFSVTVAAIDYKGLHPDYSEACAANMIVAYTSGSGKHITTTDRGKDKCSHSHGGTSAAAPNAAGVFALALQANPNLNWRDIQHICVRTALQVNPDDPDWETTAAGRPYSYKYGFGSLNGIEFIKAAQTWQSVKPQIWIDLPTIQLNNGSMDSFGATSGGEDIVADGVQSKLTVTRELLEQRNFDKLEHITVKVWITHKRRGDVEVELVSPNGVKSVLAARRYGDTADTGYPGWTFMTVKHWDEDPVGDWTIRVSDQRKEGQTGVFLGWTMSLWGSVMDPGKDIPVYQVPTEEDVLPPTPTSTSGDTDASSTAISTTSSKTIPRPTEYLPGDNGDSEGEKSKPAFTTTAGAETSTESAKPVEDAAESASASASPSATIVPTPDEGWFSDLSNLVTNQIWFFVAIGAVVLFGIGAGLFFWRRAVMRKRRANYSSLRGDDDVPMGAVSRMSGGSRGPQRTKELYDAFGEVSDDEDADEETALRPHSISPGLDTGLHSGFLEDDDPPTGGSGGRQTRYRDEPDSPVENEKPHERSDSPESASGSGTGSGSSWEHASETR</sequence>
<dbReference type="STRING" id="1328759.A0A5C2STS8"/>
<dbReference type="Gene3D" id="2.60.120.260">
    <property type="entry name" value="Galactose-binding domain-like"/>
    <property type="match status" value="1"/>
</dbReference>
<feature type="transmembrane region" description="Helical" evidence="16">
    <location>
        <begin position="743"/>
        <end position="764"/>
    </location>
</feature>
<organism evidence="19 20">
    <name type="scientific">Lentinus tigrinus ALCF2SS1-6</name>
    <dbReference type="NCBI Taxonomy" id="1328759"/>
    <lineage>
        <taxon>Eukaryota</taxon>
        <taxon>Fungi</taxon>
        <taxon>Dikarya</taxon>
        <taxon>Basidiomycota</taxon>
        <taxon>Agaricomycotina</taxon>
        <taxon>Agaricomycetes</taxon>
        <taxon>Polyporales</taxon>
        <taxon>Polyporaceae</taxon>
        <taxon>Lentinus</taxon>
    </lineage>
</organism>
<evidence type="ECO:0000313" key="20">
    <source>
        <dbReference type="Proteomes" id="UP000313359"/>
    </source>
</evidence>
<feature type="compositionally biased region" description="Low complexity" evidence="15">
    <location>
        <begin position="711"/>
        <end position="721"/>
    </location>
</feature>
<feature type="compositionally biased region" description="Low complexity" evidence="15">
    <location>
        <begin position="689"/>
        <end position="703"/>
    </location>
</feature>
<evidence type="ECO:0000256" key="15">
    <source>
        <dbReference type="SAM" id="MobiDB-lite"/>
    </source>
</evidence>
<dbReference type="GO" id="GO:0004252">
    <property type="term" value="F:serine-type endopeptidase activity"/>
    <property type="evidence" value="ECO:0007669"/>
    <property type="project" value="UniProtKB-UniRule"/>
</dbReference>
<feature type="active site" description="Charge relay system" evidence="13 14">
    <location>
        <position position="230"/>
    </location>
</feature>
<evidence type="ECO:0000256" key="5">
    <source>
        <dbReference type="ARBA" id="ARBA00022729"/>
    </source>
</evidence>
<evidence type="ECO:0000313" key="19">
    <source>
        <dbReference type="EMBL" id="RPD66507.1"/>
    </source>
</evidence>
<keyword evidence="3 14" id="KW-0645">Protease</keyword>
<evidence type="ECO:0000256" key="14">
    <source>
        <dbReference type="PROSITE-ProRule" id="PRU01240"/>
    </source>
</evidence>
<comment type="similarity">
    <text evidence="2">Belongs to the peptidase S8 family. Furin subfamily.</text>
</comment>
<dbReference type="InterPro" id="IPR002884">
    <property type="entry name" value="P_dom"/>
</dbReference>
<evidence type="ECO:0000256" key="1">
    <source>
        <dbReference type="ARBA" id="ARBA00004370"/>
    </source>
</evidence>
<dbReference type="InterPro" id="IPR022398">
    <property type="entry name" value="Peptidase_S8_His-AS"/>
</dbReference>
<feature type="compositionally biased region" description="Low complexity" evidence="15">
    <location>
        <begin position="646"/>
        <end position="668"/>
    </location>
</feature>
<keyword evidence="12" id="KW-0325">Glycoprotein</keyword>
<keyword evidence="9 16" id="KW-1133">Transmembrane helix</keyword>
<gene>
    <name evidence="19" type="ORF">L227DRAFT_517853</name>
</gene>
<dbReference type="InterPro" id="IPR008979">
    <property type="entry name" value="Galactose-bd-like_sf"/>
</dbReference>
<feature type="domain" description="P/Homo B" evidence="18">
    <location>
        <begin position="478"/>
        <end position="624"/>
    </location>
</feature>
<dbReference type="GO" id="GO:0016485">
    <property type="term" value="P:protein processing"/>
    <property type="evidence" value="ECO:0007669"/>
    <property type="project" value="TreeGrafter"/>
</dbReference>
<keyword evidence="11" id="KW-0865">Zymogen</keyword>
<keyword evidence="10 16" id="KW-0472">Membrane</keyword>
<dbReference type="PROSITE" id="PS51892">
    <property type="entry name" value="SUBTILASE"/>
    <property type="match status" value="1"/>
</dbReference>
<evidence type="ECO:0000256" key="10">
    <source>
        <dbReference type="ARBA" id="ARBA00023136"/>
    </source>
</evidence>
<dbReference type="OrthoDB" id="300641at2759"/>
<dbReference type="PANTHER" id="PTHR42884:SF14">
    <property type="entry name" value="NEUROENDOCRINE CONVERTASE 1"/>
    <property type="match status" value="1"/>
</dbReference>
<keyword evidence="6 14" id="KW-0378">Hydrolase</keyword>
<feature type="active site" description="Charge relay system" evidence="13 14">
    <location>
        <position position="192"/>
    </location>
</feature>
<name>A0A5C2STS8_9APHY</name>
<dbReference type="FunFam" id="3.40.50.200:FF:000005">
    <property type="entry name" value="Proprotein convertase subtilisin/kexin type 7"/>
    <property type="match status" value="1"/>
</dbReference>
<dbReference type="PROSITE" id="PS00137">
    <property type="entry name" value="SUBTILASE_HIS"/>
    <property type="match status" value="1"/>
</dbReference>
<dbReference type="Proteomes" id="UP000313359">
    <property type="component" value="Unassembled WGS sequence"/>
</dbReference>
<evidence type="ECO:0000256" key="16">
    <source>
        <dbReference type="SAM" id="Phobius"/>
    </source>
</evidence>
<proteinExistence type="inferred from homology"/>
<dbReference type="CDD" id="cd04059">
    <property type="entry name" value="Peptidases_S8_Protein_convertases_Kexins_Furin-like"/>
    <property type="match status" value="1"/>
</dbReference>